<evidence type="ECO:0000256" key="14">
    <source>
        <dbReference type="ARBA" id="ARBA00055204"/>
    </source>
</evidence>
<dbReference type="Gene3D" id="3.40.50.300">
    <property type="entry name" value="P-loop containing nucleotide triphosphate hydrolases"/>
    <property type="match status" value="1"/>
</dbReference>
<dbReference type="PANTHER" id="PTHR43394">
    <property type="entry name" value="ATP-DEPENDENT PERMEASE MDL1, MITOCHONDRIAL"/>
    <property type="match status" value="1"/>
</dbReference>
<keyword evidence="11 22" id="KW-0472">Membrane</keyword>
<evidence type="ECO:0000256" key="20">
    <source>
        <dbReference type="ARBA" id="ARBA00084061"/>
    </source>
</evidence>
<dbReference type="InterPro" id="IPR036640">
    <property type="entry name" value="ABC1_TM_sf"/>
</dbReference>
<evidence type="ECO:0000256" key="19">
    <source>
        <dbReference type="ARBA" id="ARBA00083142"/>
    </source>
</evidence>
<evidence type="ECO:0000256" key="2">
    <source>
        <dbReference type="ARBA" id="ARBA00006493"/>
    </source>
</evidence>
<keyword evidence="10 22" id="KW-1133">Transmembrane helix</keyword>
<dbReference type="GO" id="GO:0015421">
    <property type="term" value="F:ABC-type oligopeptide transporter activity"/>
    <property type="evidence" value="ECO:0007669"/>
    <property type="project" value="UniProtKB-EC"/>
</dbReference>
<feature type="transmembrane region" description="Helical" evidence="22">
    <location>
        <begin position="228"/>
        <end position="245"/>
    </location>
</feature>
<feature type="domain" description="ABC transporter" evidence="23">
    <location>
        <begin position="490"/>
        <end position="726"/>
    </location>
</feature>
<feature type="domain" description="ABC transmembrane type-1" evidence="24">
    <location>
        <begin position="192"/>
        <end position="457"/>
    </location>
</feature>
<comment type="caution">
    <text evidence="25">The sequence shown here is derived from an EMBL/GenBank/DDBJ whole genome shotgun (WGS) entry which is preliminary data.</text>
</comment>
<feature type="transmembrane region" description="Helical" evidence="22">
    <location>
        <begin position="115"/>
        <end position="137"/>
    </location>
</feature>
<dbReference type="GO" id="GO:0005524">
    <property type="term" value="F:ATP binding"/>
    <property type="evidence" value="ECO:0007669"/>
    <property type="project" value="UniProtKB-KW"/>
</dbReference>
<keyword evidence="12" id="KW-0458">Lysosome</keyword>
<evidence type="ECO:0000256" key="3">
    <source>
        <dbReference type="ARBA" id="ARBA00022448"/>
    </source>
</evidence>
<name>A0AA40HCC1_CNENI</name>
<feature type="transmembrane region" description="Helical" evidence="22">
    <location>
        <begin position="7"/>
        <end position="30"/>
    </location>
</feature>
<dbReference type="EC" id="7.4.2.6" evidence="16"/>
<dbReference type="GO" id="GO:0005765">
    <property type="term" value="C:lysosomal membrane"/>
    <property type="evidence" value="ECO:0007669"/>
    <property type="project" value="UniProtKB-SubCell"/>
</dbReference>
<accession>A0AA40HCC1</accession>
<keyword evidence="5" id="KW-0547">Nucleotide-binding</keyword>
<keyword evidence="3" id="KW-0813">Transport</keyword>
<dbReference type="GO" id="GO:0016887">
    <property type="term" value="F:ATP hydrolysis activity"/>
    <property type="evidence" value="ECO:0007669"/>
    <property type="project" value="InterPro"/>
</dbReference>
<dbReference type="InterPro" id="IPR003593">
    <property type="entry name" value="AAA+_ATPase"/>
</dbReference>
<dbReference type="SMART" id="SM00382">
    <property type="entry name" value="AAA"/>
    <property type="match status" value="1"/>
</dbReference>
<keyword evidence="26" id="KW-1185">Reference proteome</keyword>
<dbReference type="Pfam" id="PF00005">
    <property type="entry name" value="ABC_tran"/>
    <property type="match status" value="1"/>
</dbReference>
<dbReference type="PROSITE" id="PS00211">
    <property type="entry name" value="ABC_TRANSPORTER_1"/>
    <property type="match status" value="1"/>
</dbReference>
<evidence type="ECO:0000256" key="4">
    <source>
        <dbReference type="ARBA" id="ARBA00022692"/>
    </source>
</evidence>
<evidence type="ECO:0000256" key="18">
    <source>
        <dbReference type="ARBA" id="ARBA00079330"/>
    </source>
</evidence>
<evidence type="ECO:0000256" key="21">
    <source>
        <dbReference type="SAM" id="MobiDB-lite"/>
    </source>
</evidence>
<keyword evidence="6" id="KW-0067">ATP-binding</keyword>
<evidence type="ECO:0000259" key="23">
    <source>
        <dbReference type="PROSITE" id="PS50893"/>
    </source>
</evidence>
<evidence type="ECO:0000256" key="6">
    <source>
        <dbReference type="ARBA" id="ARBA00022840"/>
    </source>
</evidence>
<comment type="function">
    <text evidence="14">ATP-dependent low-affinity peptide transporter which translocates a broad spectrum of peptides from the cytosol to the lysosomal lumen for degradation. Displays a broad peptide length specificity from 6-mer up to at least 59-mer peptides with an optimum of 23-mers. Binds and transports smaller and larger peptides with the same affinity. Favors positively charged, aromatic or hydrophobic residues in the N- and C-terminal positions whereas negatively charged residues as well as asparagine and methionine are not favored.</text>
</comment>
<evidence type="ECO:0000256" key="22">
    <source>
        <dbReference type="SAM" id="Phobius"/>
    </source>
</evidence>
<dbReference type="SUPFAM" id="SSF52540">
    <property type="entry name" value="P-loop containing nucleoside triphosphate hydrolases"/>
    <property type="match status" value="1"/>
</dbReference>
<comment type="similarity">
    <text evidence="2">Belongs to the ABC transporter superfamily. ABCB family. MHC peptide exporter (TC 3.A.1.209) subfamily.</text>
</comment>
<dbReference type="InterPro" id="IPR030254">
    <property type="entry name" value="ABCB9_6-TMD"/>
</dbReference>
<dbReference type="InterPro" id="IPR017871">
    <property type="entry name" value="ABC_transporter-like_CS"/>
</dbReference>
<evidence type="ECO:0000256" key="9">
    <source>
        <dbReference type="ARBA" id="ARBA00022967"/>
    </source>
</evidence>
<keyword evidence="4 22" id="KW-0812">Transmembrane</keyword>
<protein>
    <recommendedName>
        <fullName evidence="17">ABC-type oligopeptide transporter ABCB9</fullName>
        <ecNumber evidence="16">7.4.2.6</ecNumber>
    </recommendedName>
    <alternativeName>
        <fullName evidence="20">ATP-binding cassette sub-family B member 9</fullName>
    </alternativeName>
    <alternativeName>
        <fullName evidence="19">ATP-binding cassette transporter 9</fullName>
    </alternativeName>
    <alternativeName>
        <fullName evidence="18">TAP-like protein</fullName>
    </alternativeName>
</protein>
<evidence type="ECO:0000256" key="16">
    <source>
        <dbReference type="ARBA" id="ARBA00066336"/>
    </source>
</evidence>
<feature type="region of interest" description="Disordered" evidence="21">
    <location>
        <begin position="727"/>
        <end position="768"/>
    </location>
</feature>
<dbReference type="GO" id="GO:0015440">
    <property type="term" value="F:ABC-type peptide transporter activity"/>
    <property type="evidence" value="ECO:0007669"/>
    <property type="project" value="InterPro"/>
</dbReference>
<evidence type="ECO:0000256" key="5">
    <source>
        <dbReference type="ARBA" id="ARBA00022741"/>
    </source>
</evidence>
<evidence type="ECO:0000256" key="17">
    <source>
        <dbReference type="ARBA" id="ARBA00068474"/>
    </source>
</evidence>
<evidence type="ECO:0000256" key="7">
    <source>
        <dbReference type="ARBA" id="ARBA00022856"/>
    </source>
</evidence>
<dbReference type="CDD" id="cd03248">
    <property type="entry name" value="ABCC_TAP"/>
    <property type="match status" value="1"/>
</dbReference>
<comment type="subcellular location">
    <subcellularLocation>
        <location evidence="1">Lysosome membrane</location>
        <topology evidence="1">Multi-pass membrane protein</topology>
    </subcellularLocation>
</comment>
<dbReference type="Gene3D" id="1.20.1560.10">
    <property type="entry name" value="ABC transporter type 1, transmembrane domain"/>
    <property type="match status" value="1"/>
</dbReference>
<dbReference type="InterPro" id="IPR039421">
    <property type="entry name" value="Type_1_exporter"/>
</dbReference>
<dbReference type="PROSITE" id="PS50893">
    <property type="entry name" value="ABC_TRANSPORTER_2"/>
    <property type="match status" value="1"/>
</dbReference>
<dbReference type="Proteomes" id="UP001177744">
    <property type="component" value="Unassembled WGS sequence"/>
</dbReference>
<dbReference type="PROSITE" id="PS50929">
    <property type="entry name" value="ABC_TM1F"/>
    <property type="match status" value="1"/>
</dbReference>
<dbReference type="Pfam" id="PF00664">
    <property type="entry name" value="ABC_membrane"/>
    <property type="match status" value="1"/>
</dbReference>
<evidence type="ECO:0000256" key="1">
    <source>
        <dbReference type="ARBA" id="ARBA00004155"/>
    </source>
</evidence>
<dbReference type="PRINTS" id="PR01896">
    <property type="entry name" value="TAP1PROTEIN"/>
</dbReference>
<feature type="transmembrane region" description="Helical" evidence="22">
    <location>
        <begin position="81"/>
        <end position="103"/>
    </location>
</feature>
<dbReference type="GO" id="GO:0015031">
    <property type="term" value="P:protein transport"/>
    <property type="evidence" value="ECO:0007669"/>
    <property type="project" value="UniProtKB-KW"/>
</dbReference>
<keyword evidence="8" id="KW-0653">Protein transport</keyword>
<evidence type="ECO:0000256" key="10">
    <source>
        <dbReference type="ARBA" id="ARBA00022989"/>
    </source>
</evidence>
<dbReference type="EMBL" id="JAULJE010000023">
    <property type="protein sequence ID" value="KAK1328601.1"/>
    <property type="molecule type" value="Genomic_DNA"/>
</dbReference>
<keyword evidence="9" id="KW-1278">Translocase</keyword>
<evidence type="ECO:0000256" key="15">
    <source>
        <dbReference type="ARBA" id="ARBA00062472"/>
    </source>
</evidence>
<dbReference type="InterPro" id="IPR011527">
    <property type="entry name" value="ABC1_TM_dom"/>
</dbReference>
<reference evidence="25" key="1">
    <citation type="submission" date="2023-06" db="EMBL/GenBank/DDBJ databases">
        <title>Reference genome for the Northern bat (Eptesicus nilssonii), a most northern bat species.</title>
        <authorList>
            <person name="Laine V.N."/>
            <person name="Pulliainen A.T."/>
            <person name="Lilley T.M."/>
        </authorList>
    </citation>
    <scope>NUCLEOTIDE SEQUENCE</scope>
    <source>
        <strain evidence="25">BLF_Eptnil</strain>
        <tissue evidence="25">Kidney</tissue>
    </source>
</reference>
<gene>
    <name evidence="25" type="ORF">QTO34_012174</name>
</gene>
<dbReference type="InterPro" id="IPR027417">
    <property type="entry name" value="P-loop_NTPase"/>
</dbReference>
<dbReference type="AlphaFoldDB" id="A0AA40HCC1"/>
<comment type="subunit">
    <text evidence="15">Homodimer. Interacts (via TMD0 region) with LAMP1; this interaction strongly stabilizes ABCB9 and protects ABCB9 against lysosomal degradation. Interacts (via TMD0 region) with LAMP2 (isoform LAMP-2B). Interacts (via TMD0) with YIF1B; this interaction allows (but is not essential) the ER-to-Golgi trafficking and strongly depends on a salt bridge within TMD0.</text>
</comment>
<proteinExistence type="inferred from homology"/>
<sequence>MQLWKAVVATLAFMTTDVGVTTAIYVFSHLDRSLLEDIRHFNVFDSVLDLWAACLYRSCLLLGATLGVAKNSALGPRRLRASWMVIALVCLLVGIYAMVKLLLFSEVRKPVRDPWFWALFVWTYISLAASFLLWRLLSTVRPSAKALEPGAGAEAEASGFPAEDQPAASEQASGATLQKLLSYTKPDLAFLVAASFFLIIAALGETFLPYYTGRAIDGIVIQKSMEQFSTAIVVMCLLALGRLNIRLRNCLFRSLVSQETSFFDENRTGDLISRLTSDTTMVSDLVSQNINVFLRNAVKITGVVVFMFSLSWQLSLVTFMGFPIIMMVSDIYGKYYKRLSKEVQNALARASNTAEETISAMKTVRSFANEEEEAEVYSQKLQQVYKLNRKEAAAYTYYVWGSGLTLLVVQVSILYYGGHLVISGQMTSGNLISFIIYEFVLGDCMESVGSVYSGLMQGVGAAEKVFEFIDRQPTMVHDGNLAPDHVEGRVDFENVTFTYRTRPHTKVLQDVSFSLSPGKVTALVGPSGSGKSSCVHILENFYPLEGGRVLLDGKPISAYDHKFLHRVISLVSQEPVLFARSITENISYGLPTVPFEMVVEAAQKANAHGFIMELQDGYNTETGEKGAQLSGGQKQRVAMARALVRKPPVLILDEATSALDAESEFLIQRAIHGTLQQHTVLIIAHRLSTVERAHRIVVLDKGRVVQQGTHQQLLAQGGLYAKLRAGRRRPQGLTVRPACPVGQRPRAHLSDVPTEGGPRGPGPRPRRAAGHAPCHCFLLLVLVPVVPATASPRRPAAPSRLGGAAAAGSLHTRISPGMSLPGWMGPGQLPGFKNSFSLGVVVGKPGGGQGELGLYPLPPSLPLPSFVSQAQGGWEDARPLPSPARLTVSHCEP</sequence>
<feature type="transmembrane region" description="Helical" evidence="22">
    <location>
        <begin position="50"/>
        <end position="69"/>
    </location>
</feature>
<evidence type="ECO:0000256" key="8">
    <source>
        <dbReference type="ARBA" id="ARBA00022927"/>
    </source>
</evidence>
<dbReference type="PANTHER" id="PTHR43394:SF21">
    <property type="entry name" value="ATP BINDING CASSETTE SUBFAMILY B MEMBER 9"/>
    <property type="match status" value="1"/>
</dbReference>
<dbReference type="InterPro" id="IPR003439">
    <property type="entry name" value="ABC_transporter-like_ATP-bd"/>
</dbReference>
<dbReference type="CDD" id="cd18784">
    <property type="entry name" value="ABC_6TM_ABCB9_like"/>
    <property type="match status" value="1"/>
</dbReference>
<evidence type="ECO:0000256" key="12">
    <source>
        <dbReference type="ARBA" id="ARBA00023228"/>
    </source>
</evidence>
<evidence type="ECO:0000256" key="13">
    <source>
        <dbReference type="ARBA" id="ARBA00052205"/>
    </source>
</evidence>
<organism evidence="25 26">
    <name type="scientific">Cnephaeus nilssonii</name>
    <name type="common">Northern bat</name>
    <name type="synonym">Eptesicus nilssonii</name>
    <dbReference type="NCBI Taxonomy" id="3371016"/>
    <lineage>
        <taxon>Eukaryota</taxon>
        <taxon>Metazoa</taxon>
        <taxon>Chordata</taxon>
        <taxon>Craniata</taxon>
        <taxon>Vertebrata</taxon>
        <taxon>Euteleostomi</taxon>
        <taxon>Mammalia</taxon>
        <taxon>Eutheria</taxon>
        <taxon>Laurasiatheria</taxon>
        <taxon>Chiroptera</taxon>
        <taxon>Yangochiroptera</taxon>
        <taxon>Vespertilionidae</taxon>
        <taxon>Cnephaeus</taxon>
    </lineage>
</organism>
<evidence type="ECO:0000259" key="24">
    <source>
        <dbReference type="PROSITE" id="PS50929"/>
    </source>
</evidence>
<dbReference type="FunFam" id="3.40.50.300:FF:000140">
    <property type="entry name" value="Lipid A export ATP-binding/permease protein MsbA"/>
    <property type="match status" value="1"/>
</dbReference>
<comment type="catalytic activity">
    <reaction evidence="13">
        <text>a [oligopeptide](in) + ATP + H2O = a [oligopeptide](out) + ADP + phosphate + H(+)</text>
        <dbReference type="Rhea" id="RHEA:14429"/>
        <dbReference type="Rhea" id="RHEA-COMP:10531"/>
        <dbReference type="ChEBI" id="CHEBI:15377"/>
        <dbReference type="ChEBI" id="CHEBI:15378"/>
        <dbReference type="ChEBI" id="CHEBI:30616"/>
        <dbReference type="ChEBI" id="CHEBI:43474"/>
        <dbReference type="ChEBI" id="CHEBI:83228"/>
        <dbReference type="ChEBI" id="CHEBI:456216"/>
        <dbReference type="EC" id="7.4.2.6"/>
    </reaction>
    <physiologicalReaction direction="left-to-right" evidence="13">
        <dbReference type="Rhea" id="RHEA:14430"/>
    </physiologicalReaction>
</comment>
<evidence type="ECO:0000256" key="11">
    <source>
        <dbReference type="ARBA" id="ARBA00023136"/>
    </source>
</evidence>
<keyword evidence="7" id="KW-0571">Peptide transport</keyword>
<feature type="region of interest" description="Disordered" evidence="21">
    <location>
        <begin position="872"/>
        <end position="893"/>
    </location>
</feature>
<evidence type="ECO:0000313" key="26">
    <source>
        <dbReference type="Proteomes" id="UP001177744"/>
    </source>
</evidence>
<dbReference type="FunFam" id="1.20.1560.10:FF:000031">
    <property type="entry name" value="ATP-binding cassette sub-family B member 9"/>
    <property type="match status" value="1"/>
</dbReference>
<dbReference type="SUPFAM" id="SSF90123">
    <property type="entry name" value="ABC transporter transmembrane region"/>
    <property type="match status" value="1"/>
</dbReference>
<feature type="transmembrane region" description="Helical" evidence="22">
    <location>
        <begin position="188"/>
        <end position="208"/>
    </location>
</feature>
<evidence type="ECO:0000313" key="25">
    <source>
        <dbReference type="EMBL" id="KAK1328601.1"/>
    </source>
</evidence>